<comment type="pathway">
    <text evidence="1">Plant hormone metabolism; auxin biosynthesis.</text>
</comment>
<evidence type="ECO:0000256" key="4">
    <source>
        <dbReference type="ARBA" id="ARBA00017871"/>
    </source>
</evidence>
<evidence type="ECO:0000313" key="8">
    <source>
        <dbReference type="EMBL" id="KIC63688.1"/>
    </source>
</evidence>
<dbReference type="GO" id="GO:0009851">
    <property type="term" value="P:auxin biosynthetic process"/>
    <property type="evidence" value="ECO:0007669"/>
    <property type="project" value="UniProtKB-KW"/>
</dbReference>
<dbReference type="PANTHER" id="PTHR10742">
    <property type="entry name" value="FLAVIN MONOAMINE OXIDASE"/>
    <property type="match status" value="1"/>
</dbReference>
<dbReference type="GO" id="GO:0001716">
    <property type="term" value="F:L-amino-acid oxidase activity"/>
    <property type="evidence" value="ECO:0007669"/>
    <property type="project" value="TreeGrafter"/>
</dbReference>
<dbReference type="Gene3D" id="3.50.50.60">
    <property type="entry name" value="FAD/NAD(P)-binding domain"/>
    <property type="match status" value="1"/>
</dbReference>
<keyword evidence="9" id="KW-1185">Reference proteome</keyword>
<comment type="caution">
    <text evidence="8">The sequence shown here is derived from an EMBL/GenBank/DDBJ whole genome shotgun (WGS) entry which is preliminary data.</text>
</comment>
<evidence type="ECO:0000256" key="3">
    <source>
        <dbReference type="ARBA" id="ARBA00012535"/>
    </source>
</evidence>
<evidence type="ECO:0000259" key="7">
    <source>
        <dbReference type="Pfam" id="PF01593"/>
    </source>
</evidence>
<dbReference type="GO" id="GO:0050361">
    <property type="term" value="F:tryptophan 2-monooxygenase activity"/>
    <property type="evidence" value="ECO:0007669"/>
    <property type="project" value="UniProtKB-EC"/>
</dbReference>
<dbReference type="STRING" id="363331.RM51_08505"/>
<comment type="catalytic activity">
    <reaction evidence="6">
        <text>L-tryptophan + O2 = indole-3-acetamide + CO2 + H2O</text>
        <dbReference type="Rhea" id="RHEA:16165"/>
        <dbReference type="ChEBI" id="CHEBI:15377"/>
        <dbReference type="ChEBI" id="CHEBI:15379"/>
        <dbReference type="ChEBI" id="CHEBI:16031"/>
        <dbReference type="ChEBI" id="CHEBI:16526"/>
        <dbReference type="ChEBI" id="CHEBI:57912"/>
        <dbReference type="EC" id="1.13.12.3"/>
    </reaction>
</comment>
<accession>A0A0B4EAN8</accession>
<sequence>MNKNTPLNSGKSPDLKIEVAIIGAGTSGLYTAYRLTTENKYKASDVQIFDMNNKLGGRLESVIMPGMNFWGELGGMRYLTSQEIVTTLIEGYPLTEKDLSKRTPVLKDKMTPIPFPMGDPSKLLMYLRKERFHQNDWDVAQQNNEKLPTRYYLNENDLGFSSDQLFNKIIYDVLMADSWVKNKYGDRIIKSEKSIYEYTFKLTSRDWDDIKPKLIYNFPNSPYDQRKVNDIGFWNLIKDQVSQEGYEFLANAGGYYSNTINWNSAEAFPYMVGDFSADTTYKTIQEGYDSIAYAVANAYMEHDGACIWSENQLLTFTEDHNSKDTHRYELSFLNLKSNSIWKVYANSIVLGMPRKSLELLDQNNFFFNINSNPHLQTNMKSIIMEPAFKILMGFEYPWWREKELDIDSGHSITDLPMRQCYYFGTDSETNNSMLLGSYGDMETETFWKALSDDKVLFEVRPAKNASLQELHQLNDVQATQFMVQELLNQLRELHGSIVNIPDPYVTYFKDWTDDPFGAGYHAWKAGFSVDEVMPYMRKPNHDQNIHICGEAYSDQQGWVEGAFCEAEKMLQEHFGLNRPEWLSPEYYLGW</sequence>
<name>A0A0B4EAN8_9FLAO</name>
<gene>
    <name evidence="8" type="ORF">RM51_08505</name>
</gene>
<keyword evidence="5" id="KW-0073">Auxin biosynthesis</keyword>
<reference evidence="8 9" key="1">
    <citation type="submission" date="2014-12" db="EMBL/GenBank/DDBJ databases">
        <title>Genome sequencing of Chryseobacterium taiwanense TPW19.</title>
        <authorList>
            <person name="Tan P.W."/>
            <person name="Chan K.-G."/>
        </authorList>
    </citation>
    <scope>NUCLEOTIDE SEQUENCE [LARGE SCALE GENOMIC DNA]</scope>
    <source>
        <strain evidence="8 9">TPW19</strain>
    </source>
</reference>
<evidence type="ECO:0000313" key="9">
    <source>
        <dbReference type="Proteomes" id="UP000031167"/>
    </source>
</evidence>
<comment type="similarity">
    <text evidence="2">Belongs to the tryptophan 2-monooxygenase family.</text>
</comment>
<protein>
    <recommendedName>
        <fullName evidence="4">Tryptophan 2-monooxygenase</fullName>
        <ecNumber evidence="3">1.13.12.3</ecNumber>
    </recommendedName>
</protein>
<dbReference type="Pfam" id="PF13450">
    <property type="entry name" value="NAD_binding_8"/>
    <property type="match status" value="1"/>
</dbReference>
<dbReference type="Proteomes" id="UP000031167">
    <property type="component" value="Unassembled WGS sequence"/>
</dbReference>
<evidence type="ECO:0000256" key="1">
    <source>
        <dbReference type="ARBA" id="ARBA00004814"/>
    </source>
</evidence>
<evidence type="ECO:0000256" key="6">
    <source>
        <dbReference type="ARBA" id="ARBA00047321"/>
    </source>
</evidence>
<dbReference type="RefSeq" id="WP_039367517.1">
    <property type="nucleotide sequence ID" value="NZ_JWTA01000005.1"/>
</dbReference>
<organism evidence="8 9">
    <name type="scientific">Chryseobacterium taiwanense</name>
    <dbReference type="NCBI Taxonomy" id="363331"/>
    <lineage>
        <taxon>Bacteria</taxon>
        <taxon>Pseudomonadati</taxon>
        <taxon>Bacteroidota</taxon>
        <taxon>Flavobacteriia</taxon>
        <taxon>Flavobacteriales</taxon>
        <taxon>Weeksellaceae</taxon>
        <taxon>Chryseobacterium group</taxon>
        <taxon>Chryseobacterium</taxon>
    </lineage>
</organism>
<dbReference type="OrthoDB" id="3972913at2"/>
<feature type="domain" description="Amine oxidase" evidence="7">
    <location>
        <begin position="483"/>
        <end position="563"/>
    </location>
</feature>
<dbReference type="PANTHER" id="PTHR10742:SF342">
    <property type="entry name" value="AMINE OXIDASE"/>
    <property type="match status" value="1"/>
</dbReference>
<dbReference type="InterPro" id="IPR036188">
    <property type="entry name" value="FAD/NAD-bd_sf"/>
</dbReference>
<dbReference type="GO" id="GO:0009063">
    <property type="term" value="P:amino acid catabolic process"/>
    <property type="evidence" value="ECO:0007669"/>
    <property type="project" value="TreeGrafter"/>
</dbReference>
<dbReference type="EC" id="1.13.12.3" evidence="3"/>
<dbReference type="SUPFAM" id="SSF54373">
    <property type="entry name" value="FAD-linked reductases, C-terminal domain"/>
    <property type="match status" value="1"/>
</dbReference>
<evidence type="ECO:0000256" key="5">
    <source>
        <dbReference type="ARBA" id="ARBA00023070"/>
    </source>
</evidence>
<evidence type="ECO:0000256" key="2">
    <source>
        <dbReference type="ARBA" id="ARBA00005833"/>
    </source>
</evidence>
<dbReference type="Gene3D" id="3.90.660.10">
    <property type="match status" value="2"/>
</dbReference>
<dbReference type="SUPFAM" id="SSF51905">
    <property type="entry name" value="FAD/NAD(P)-binding domain"/>
    <property type="match status" value="1"/>
</dbReference>
<dbReference type="EMBL" id="JWTA01000005">
    <property type="protein sequence ID" value="KIC63688.1"/>
    <property type="molecule type" value="Genomic_DNA"/>
</dbReference>
<dbReference type="InterPro" id="IPR002937">
    <property type="entry name" value="Amino_oxidase"/>
</dbReference>
<dbReference type="AlphaFoldDB" id="A0A0B4EAN8"/>
<proteinExistence type="inferred from homology"/>
<dbReference type="InterPro" id="IPR050281">
    <property type="entry name" value="Flavin_monoamine_oxidase"/>
</dbReference>
<dbReference type="Pfam" id="PF01593">
    <property type="entry name" value="Amino_oxidase"/>
    <property type="match status" value="1"/>
</dbReference>